<dbReference type="EMBL" id="FNTL01000005">
    <property type="protein sequence ID" value="SEE81783.1"/>
    <property type="molecule type" value="Genomic_DNA"/>
</dbReference>
<organism evidence="4 5">
    <name type="scientific">Rhodococcus jostii</name>
    <dbReference type="NCBI Taxonomy" id="132919"/>
    <lineage>
        <taxon>Bacteria</taxon>
        <taxon>Bacillati</taxon>
        <taxon>Actinomycetota</taxon>
        <taxon>Actinomycetes</taxon>
        <taxon>Mycobacteriales</taxon>
        <taxon>Nocardiaceae</taxon>
        <taxon>Rhodococcus</taxon>
    </lineage>
</organism>
<evidence type="ECO:0000259" key="3">
    <source>
        <dbReference type="Pfam" id="PF00561"/>
    </source>
</evidence>
<dbReference type="AlphaFoldDB" id="A0A1H5LXG3"/>
<dbReference type="InterPro" id="IPR000639">
    <property type="entry name" value="Epox_hydrolase-like"/>
</dbReference>
<feature type="domain" description="AB hydrolase-1" evidence="3">
    <location>
        <begin position="113"/>
        <end position="224"/>
    </location>
</feature>
<proteinExistence type="predicted"/>
<evidence type="ECO:0000256" key="2">
    <source>
        <dbReference type="SAM" id="MobiDB-lite"/>
    </source>
</evidence>
<dbReference type="Proteomes" id="UP000183407">
    <property type="component" value="Unassembled WGS sequence"/>
</dbReference>
<dbReference type="PRINTS" id="PR00412">
    <property type="entry name" value="EPOXHYDRLASE"/>
</dbReference>
<evidence type="ECO:0000256" key="1">
    <source>
        <dbReference type="ARBA" id="ARBA00022801"/>
    </source>
</evidence>
<reference evidence="5" key="1">
    <citation type="submission" date="2016-10" db="EMBL/GenBank/DDBJ databases">
        <authorList>
            <person name="Varghese N."/>
        </authorList>
    </citation>
    <scope>NUCLEOTIDE SEQUENCE [LARGE SCALE GENOMIC DNA]</scope>
    <source>
        <strain evidence="5">DSM 44719</strain>
    </source>
</reference>
<dbReference type="SUPFAM" id="SSF53474">
    <property type="entry name" value="alpha/beta-Hydrolases"/>
    <property type="match status" value="1"/>
</dbReference>
<evidence type="ECO:0000313" key="5">
    <source>
        <dbReference type="Proteomes" id="UP000183407"/>
    </source>
</evidence>
<dbReference type="Gene3D" id="3.40.50.1820">
    <property type="entry name" value="alpha/beta hydrolase"/>
    <property type="match status" value="1"/>
</dbReference>
<gene>
    <name evidence="4" type="ORF">SAMN04490220_8498</name>
</gene>
<dbReference type="InterPro" id="IPR000073">
    <property type="entry name" value="AB_hydrolase_1"/>
</dbReference>
<feature type="region of interest" description="Disordered" evidence="2">
    <location>
        <begin position="1"/>
        <end position="20"/>
    </location>
</feature>
<dbReference type="PANTHER" id="PTHR43329">
    <property type="entry name" value="EPOXIDE HYDROLASE"/>
    <property type="match status" value="1"/>
</dbReference>
<dbReference type="GO" id="GO:0016787">
    <property type="term" value="F:hydrolase activity"/>
    <property type="evidence" value="ECO:0007669"/>
    <property type="project" value="UniProtKB-KW"/>
</dbReference>
<dbReference type="Pfam" id="PF00561">
    <property type="entry name" value="Abhydrolase_1"/>
    <property type="match status" value="1"/>
</dbReference>
<feature type="compositionally biased region" description="Polar residues" evidence="2">
    <location>
        <begin position="8"/>
        <end position="17"/>
    </location>
</feature>
<name>A0A1H5LXG3_RHOJO</name>
<accession>A0A1H5LXG3</accession>
<keyword evidence="1" id="KW-0378">Hydrolase</keyword>
<evidence type="ECO:0000313" key="4">
    <source>
        <dbReference type="EMBL" id="SEE81783.1"/>
    </source>
</evidence>
<dbReference type="InterPro" id="IPR029058">
    <property type="entry name" value="AB_hydrolase_fold"/>
</dbReference>
<sequence length="371" mass="41050">MLHLHDAASTTGQTTNGRAGHVGAAVQGVQPRALAGGARLSGHNLHTRDHRRLGTRPRSVLGFRGEASSCEERASSYELTFITGARRVEHRFVDVGCGVTIHVADAGLADGSPVMLVHGFPQNWWAWHELIGPLAADGYRVLCPDLRGAGWSSAPDDRYSKTDMADDLAVVLDRLGVASVRVVAHDWGGPIAGNLMLRHPKKVSGFFGLNTVGPWLTFDLTAVRHLWRFWYQIPISLPVIGPRLLSDPKGRFIRMTGRWVGAGFYLDDDDFGLYVRRMREPGHAVAGSRWYRTFLTRELIRAGEFANTSVDVPIRFLHGVGDPVITPTLLRGYGERARGFQLETVDGVGHWIVDQRPELVLERLRAFLQDT</sequence>
<protein>
    <submittedName>
        <fullName evidence="4">Pimeloyl-ACP methyl ester carboxylesterase</fullName>
    </submittedName>
</protein>